<dbReference type="Pfam" id="PF00771">
    <property type="entry name" value="FHIPEP"/>
    <property type="match status" value="1"/>
</dbReference>
<dbReference type="GO" id="GO:0044780">
    <property type="term" value="P:bacterial-type flagellum assembly"/>
    <property type="evidence" value="ECO:0007669"/>
    <property type="project" value="InterPro"/>
</dbReference>
<dbReference type="AlphaFoldDB" id="A0A0P1IX33"/>
<protein>
    <recommendedName>
        <fullName evidence="7">Flagellar biosynthesis protein FlhA</fullName>
    </recommendedName>
</protein>
<dbReference type="Gene3D" id="3.40.50.12790">
    <property type="entry name" value="FHIPEP family, domain 4"/>
    <property type="match status" value="1"/>
</dbReference>
<evidence type="ECO:0000256" key="2">
    <source>
        <dbReference type="ARBA" id="ARBA00008835"/>
    </source>
</evidence>
<name>A0A0P1IX33_9RHOB</name>
<comment type="similarity">
    <text evidence="2 7">Belongs to the FHIPEP (flagella/HR/invasion proteins export pore) family.</text>
</comment>
<dbReference type="STRING" id="1715691.TA5113_01906"/>
<evidence type="ECO:0000256" key="4">
    <source>
        <dbReference type="ARBA" id="ARBA00022692"/>
    </source>
</evidence>
<accession>A0A0P1IX33</accession>
<feature type="transmembrane region" description="Helical" evidence="7">
    <location>
        <begin position="24"/>
        <end position="42"/>
    </location>
</feature>
<feature type="transmembrane region" description="Helical" evidence="7">
    <location>
        <begin position="48"/>
        <end position="67"/>
    </location>
</feature>
<keyword evidence="8" id="KW-0966">Cell projection</keyword>
<keyword evidence="8" id="KW-0969">Cilium</keyword>
<keyword evidence="7" id="KW-1005">Bacterial flagellum biogenesis</keyword>
<dbReference type="EMBL" id="CYUE01000018">
    <property type="protein sequence ID" value="CUK25867.1"/>
    <property type="molecule type" value="Genomic_DNA"/>
</dbReference>
<dbReference type="InterPro" id="IPR042193">
    <property type="entry name" value="FHIPEP_3"/>
</dbReference>
<comment type="function">
    <text evidence="7">Required for formation of the rod structure of the flagellar apparatus. Together with FliI and FliH, may constitute the export apparatus of flagellin.</text>
</comment>
<feature type="transmembrane region" description="Helical" evidence="7">
    <location>
        <begin position="212"/>
        <end position="233"/>
    </location>
</feature>
<comment type="subcellular location">
    <subcellularLocation>
        <location evidence="1 7">Cell membrane</location>
        <topology evidence="1 7">Multi-pass membrane protein</topology>
    </subcellularLocation>
</comment>
<evidence type="ECO:0000256" key="5">
    <source>
        <dbReference type="ARBA" id="ARBA00022989"/>
    </source>
</evidence>
<keyword evidence="9" id="KW-1185">Reference proteome</keyword>
<keyword evidence="3 7" id="KW-1003">Cell membrane</keyword>
<sequence length="697" mass="74712">MSATETNSQSLASGLSSVMANRDVVFALGVVAILGMLFVPLPPILLDFGLAISLSLAVLILMVALWIPTPLDFNSFPTLLLVVTMLRLALNVSSTRLILSQGHTGTDAAGQVIEGFSRFIVGGDFIIGIVIFSILVIINFIVITKGSTRIAEVAARFSLDAMPGKQMAIDADLGAGMIDENEARERRRVLEEESAFFGAMDGASKFVRGDAVAGLIITVINVVGGILIGVVSYGLTVGQAASNYTVLTIGDGLVTQIPALVVSLSAGLLVTKGGTKGAANEAVLSQLGNFPRALYMAAALCFVLGFLPGFPLLVFAALAACMAVLGYFMQGQLEEEAKRVAAAEAAKAEQGDAPVDPIKDMLKLDDLRLDLGSALVPLINSPDAALPGKVKSLRSLFIKDYGFVIPPVRIKDDATLPAMNYAISIHGVETARGELRPGAMMVIEPTGADIDLPGERTREPTFGLNAVWVDQTRASQAEARGMTVVDPESVVTTHLTEIIKEHMPELLTYAATQELVEGQTKEYQKLLSEISNNAPMVLMQHVLQTLMSERVSIRNLPKIIEAVAEASGTTKNVQTIVEHVRTQLSKQICQNLVDANGYVPVVTLGSDWESEMHSAVSKTGDETNFIMSPQRVQEFVLAVRKEIQRFAESDQWPALLVAPDSRPYVRSILERVSPMTQVISHNEVHRKASLKTVATIG</sequence>
<feature type="transmembrane region" description="Helical" evidence="7">
    <location>
        <begin position="253"/>
        <end position="271"/>
    </location>
</feature>
<dbReference type="InterPro" id="IPR042196">
    <property type="entry name" value="FHIPEP_4"/>
</dbReference>
<gene>
    <name evidence="8" type="primary">flhA_2</name>
    <name evidence="7" type="synonym">flhA</name>
    <name evidence="8" type="ORF">TA5114_01671</name>
</gene>
<dbReference type="PANTHER" id="PTHR30161">
    <property type="entry name" value="FLAGELLAR EXPORT PROTEIN, MEMBRANE FLHA SUBUNIT-RELATED"/>
    <property type="match status" value="1"/>
</dbReference>
<dbReference type="OrthoDB" id="9759185at2"/>
<reference evidence="9" key="1">
    <citation type="submission" date="2015-09" db="EMBL/GenBank/DDBJ databases">
        <authorList>
            <person name="Rodrigo-Torres Lidia"/>
            <person name="Arahal R.David."/>
        </authorList>
    </citation>
    <scope>NUCLEOTIDE SEQUENCE [LARGE SCALE GENOMIC DNA]</scope>
    <source>
        <strain evidence="9">CECT 5114</strain>
    </source>
</reference>
<comment type="caution">
    <text evidence="7">Lacks conserved residue(s) required for the propagation of feature annotation.</text>
</comment>
<keyword evidence="7" id="KW-0653">Protein transport</keyword>
<dbReference type="PANTHER" id="PTHR30161:SF1">
    <property type="entry name" value="FLAGELLAR BIOSYNTHESIS PROTEIN FLHA-RELATED"/>
    <property type="match status" value="1"/>
</dbReference>
<evidence type="ECO:0000256" key="7">
    <source>
        <dbReference type="RuleBase" id="RU364093"/>
    </source>
</evidence>
<dbReference type="InterPro" id="IPR042194">
    <property type="entry name" value="FHIPEP_1"/>
</dbReference>
<evidence type="ECO:0000256" key="1">
    <source>
        <dbReference type="ARBA" id="ARBA00004651"/>
    </source>
</evidence>
<dbReference type="PRINTS" id="PR00949">
    <property type="entry name" value="TYPE3IMAPROT"/>
</dbReference>
<dbReference type="Gene3D" id="1.10.8.540">
    <property type="entry name" value="FHIPEP family, domain 3"/>
    <property type="match status" value="1"/>
</dbReference>
<dbReference type="NCBIfam" id="TIGR01398">
    <property type="entry name" value="FlhA"/>
    <property type="match status" value="1"/>
</dbReference>
<dbReference type="PROSITE" id="PS00994">
    <property type="entry name" value="FHIPEP"/>
    <property type="match status" value="1"/>
</dbReference>
<keyword evidence="8" id="KW-0282">Flagellum</keyword>
<feature type="transmembrane region" description="Helical" evidence="7">
    <location>
        <begin position="119"/>
        <end position="142"/>
    </location>
</feature>
<evidence type="ECO:0000313" key="9">
    <source>
        <dbReference type="Proteomes" id="UP000051184"/>
    </source>
</evidence>
<dbReference type="Proteomes" id="UP000051184">
    <property type="component" value="Unassembled WGS sequence"/>
</dbReference>
<keyword evidence="5 7" id="KW-1133">Transmembrane helix</keyword>
<keyword evidence="7" id="KW-1006">Bacterial flagellum protein export</keyword>
<dbReference type="InterPro" id="IPR025505">
    <property type="entry name" value="FHIPEP_CS"/>
</dbReference>
<dbReference type="PIRSF" id="PIRSF005419">
    <property type="entry name" value="FlhA"/>
    <property type="match status" value="1"/>
</dbReference>
<keyword evidence="7" id="KW-0813">Transport</keyword>
<dbReference type="InterPro" id="IPR006301">
    <property type="entry name" value="FlhA"/>
</dbReference>
<keyword evidence="4 7" id="KW-0812">Transmembrane</keyword>
<evidence type="ECO:0000256" key="6">
    <source>
        <dbReference type="ARBA" id="ARBA00023136"/>
    </source>
</evidence>
<evidence type="ECO:0000313" key="8">
    <source>
        <dbReference type="EMBL" id="CUK25867.1"/>
    </source>
</evidence>
<dbReference type="GO" id="GO:0005886">
    <property type="term" value="C:plasma membrane"/>
    <property type="evidence" value="ECO:0007669"/>
    <property type="project" value="UniProtKB-SubCell"/>
</dbReference>
<evidence type="ECO:0000256" key="3">
    <source>
        <dbReference type="ARBA" id="ARBA00022475"/>
    </source>
</evidence>
<dbReference type="InterPro" id="IPR001712">
    <property type="entry name" value="T3SS_FHIPEP"/>
</dbReference>
<dbReference type="GO" id="GO:0009306">
    <property type="term" value="P:protein secretion"/>
    <property type="evidence" value="ECO:0007669"/>
    <property type="project" value="InterPro"/>
</dbReference>
<proteinExistence type="inferred from homology"/>
<keyword evidence="6 7" id="KW-0472">Membrane</keyword>
<dbReference type="Gene3D" id="3.40.30.60">
    <property type="entry name" value="FHIPEP family, domain 1"/>
    <property type="match status" value="1"/>
</dbReference>
<organism evidence="8 9">
    <name type="scientific">Cognatishimia activa</name>
    <dbReference type="NCBI Taxonomy" id="1715691"/>
    <lineage>
        <taxon>Bacteria</taxon>
        <taxon>Pseudomonadati</taxon>
        <taxon>Pseudomonadota</taxon>
        <taxon>Alphaproteobacteria</taxon>
        <taxon>Rhodobacterales</taxon>
        <taxon>Paracoccaceae</taxon>
        <taxon>Cognatishimia</taxon>
    </lineage>
</organism>
<dbReference type="RefSeq" id="WP_058314825.1">
    <property type="nucleotide sequence ID" value="NZ_CYTO01000019.1"/>
</dbReference>